<name>A0A6A0AVW9_9ACTN</name>
<comment type="caution">
    <text evidence="1">The sequence shown here is derived from an EMBL/GenBank/DDBJ whole genome shotgun (WGS) entry which is preliminary data.</text>
</comment>
<evidence type="ECO:0000313" key="1">
    <source>
        <dbReference type="EMBL" id="GFH36575.1"/>
    </source>
</evidence>
<reference evidence="1 2" key="1">
    <citation type="submission" date="2020-02" db="EMBL/GenBank/DDBJ databases">
        <title>Whole Genome Shotgun Sequence of Streptomyces sp. strain CWH03.</title>
        <authorList>
            <person name="Dohra H."/>
            <person name="Kodani S."/>
            <person name="Yamamura H."/>
        </authorList>
    </citation>
    <scope>NUCLEOTIDE SEQUENCE [LARGE SCALE GENOMIC DNA]</scope>
    <source>
        <strain evidence="1 2">CWH03</strain>
    </source>
</reference>
<accession>A0A6A0AVW9</accession>
<keyword evidence="2" id="KW-1185">Reference proteome</keyword>
<dbReference type="AlphaFoldDB" id="A0A6A0AVW9"/>
<evidence type="ECO:0000313" key="2">
    <source>
        <dbReference type="Proteomes" id="UP000484988"/>
    </source>
</evidence>
<proteinExistence type="predicted"/>
<sequence length="80" mass="8296">MCIRTAEVDEQADTAIWDPDGVTITVLRGTHPHSLIREVAALLQDLGAPSPSPGAGLICHCGEPVRLPGEEPAAADATTL</sequence>
<gene>
    <name evidence="1" type="ORF">SCWH03_28060</name>
</gene>
<organism evidence="1 2">
    <name type="scientific">Streptomyces pacificus</name>
    <dbReference type="NCBI Taxonomy" id="2705029"/>
    <lineage>
        <taxon>Bacteria</taxon>
        <taxon>Bacillati</taxon>
        <taxon>Actinomycetota</taxon>
        <taxon>Actinomycetes</taxon>
        <taxon>Kitasatosporales</taxon>
        <taxon>Streptomycetaceae</taxon>
        <taxon>Streptomyces</taxon>
    </lineage>
</organism>
<protein>
    <submittedName>
        <fullName evidence="1">Uncharacterized protein</fullName>
    </submittedName>
</protein>
<dbReference type="EMBL" id="BLLG01000006">
    <property type="protein sequence ID" value="GFH36575.1"/>
    <property type="molecule type" value="Genomic_DNA"/>
</dbReference>
<dbReference type="Proteomes" id="UP000484988">
    <property type="component" value="Unassembled WGS sequence"/>
</dbReference>